<protein>
    <recommendedName>
        <fullName evidence="3">SnoaL-like domain-containing protein</fullName>
    </recommendedName>
</protein>
<evidence type="ECO:0000313" key="2">
    <source>
        <dbReference type="Proteomes" id="UP000633509"/>
    </source>
</evidence>
<reference evidence="1 2" key="1">
    <citation type="submission" date="2020-10" db="EMBL/GenBank/DDBJ databases">
        <title>Sequencing the genomes of 1000 actinobacteria strains.</title>
        <authorList>
            <person name="Klenk H.-P."/>
        </authorList>
    </citation>
    <scope>NUCLEOTIDE SEQUENCE [LARGE SCALE GENOMIC DNA]</scope>
    <source>
        <strain evidence="1 2">DSM 43173</strain>
    </source>
</reference>
<sequence>MHRVDGCDLYEFDGDRIRVKNAYRKVDGDIGQA</sequence>
<organism evidence="1 2">
    <name type="scientific">Nonomuraea angiospora</name>
    <dbReference type="NCBI Taxonomy" id="46172"/>
    <lineage>
        <taxon>Bacteria</taxon>
        <taxon>Bacillati</taxon>
        <taxon>Actinomycetota</taxon>
        <taxon>Actinomycetes</taxon>
        <taxon>Streptosporangiales</taxon>
        <taxon>Streptosporangiaceae</taxon>
        <taxon>Nonomuraea</taxon>
    </lineage>
</organism>
<keyword evidence="2" id="KW-1185">Reference proteome</keyword>
<comment type="caution">
    <text evidence="1">The sequence shown here is derived from an EMBL/GenBank/DDBJ whole genome shotgun (WGS) entry which is preliminary data.</text>
</comment>
<evidence type="ECO:0008006" key="3">
    <source>
        <dbReference type="Google" id="ProtNLM"/>
    </source>
</evidence>
<dbReference type="Proteomes" id="UP000633509">
    <property type="component" value="Unassembled WGS sequence"/>
</dbReference>
<gene>
    <name evidence="1" type="ORF">H4W80_007581</name>
</gene>
<accession>A0ABR9M8T2</accession>
<evidence type="ECO:0000313" key="1">
    <source>
        <dbReference type="EMBL" id="MBE1589323.1"/>
    </source>
</evidence>
<proteinExistence type="predicted"/>
<name>A0ABR9M8T2_9ACTN</name>
<dbReference type="EMBL" id="JADBEK010000001">
    <property type="protein sequence ID" value="MBE1589323.1"/>
    <property type="molecule type" value="Genomic_DNA"/>
</dbReference>